<dbReference type="PANTHER" id="PTHR37089:SF1">
    <property type="entry name" value="MEMBRANE PROTEIN"/>
    <property type="match status" value="1"/>
</dbReference>
<dbReference type="Pfam" id="PF05229">
    <property type="entry name" value="SCPU"/>
    <property type="match status" value="2"/>
</dbReference>
<reference evidence="3 4" key="1">
    <citation type="submission" date="2019-04" db="EMBL/GenBank/DDBJ databases">
        <authorList>
            <person name="Li M."/>
            <person name="Gao C."/>
        </authorList>
    </citation>
    <scope>NUCLEOTIDE SEQUENCE [LARGE SCALE GENOMIC DNA]</scope>
    <source>
        <strain evidence="3 4">BGMRC 2031</strain>
    </source>
</reference>
<proteinExistence type="predicted"/>
<sequence length="329" mass="33660">MFSALPAIILSLPLLLLSFRPALAACQLPASAAGLGTATSFAVNGNVINSSGAISVNCGSGGTLSLLNGNYVKIQLVGATNVSAARAVLKHDSGGDAVPVRLCADANCAGELLVNGATQTYDYRQLANLIGLLGGLNFSIPVYLSTVPGQVVAAGAYTVTLNILVSYAICTGIGAAGQCLPGSLQSGSTVVPLSLSLTITNDCTTIAAPDIRFGSAPLISVFSAVSQSITVICTKNSAYSVGLNNGRNALNNVRNMSNGSALISYDIFKSNGVDRWGDSGDGRWQSGGATSVNSDGTQRTFRYEARILPNQVTPPPGDYTDSLVVDLSF</sequence>
<evidence type="ECO:0000256" key="1">
    <source>
        <dbReference type="SAM" id="SignalP"/>
    </source>
</evidence>
<keyword evidence="4" id="KW-1185">Reference proteome</keyword>
<evidence type="ECO:0000313" key="4">
    <source>
        <dbReference type="Proteomes" id="UP000305202"/>
    </source>
</evidence>
<evidence type="ECO:0000259" key="2">
    <source>
        <dbReference type="Pfam" id="PF05229"/>
    </source>
</evidence>
<dbReference type="InterPro" id="IPR053167">
    <property type="entry name" value="Spore_coat_component"/>
</dbReference>
<feature type="chain" id="PRO_5045699755" evidence="1">
    <location>
        <begin position="25"/>
        <end position="329"/>
    </location>
</feature>
<feature type="domain" description="Spore coat protein U/FanG" evidence="2">
    <location>
        <begin position="193"/>
        <end position="325"/>
    </location>
</feature>
<dbReference type="Proteomes" id="UP000305202">
    <property type="component" value="Unassembled WGS sequence"/>
</dbReference>
<dbReference type="EMBL" id="SZPQ01000006">
    <property type="protein sequence ID" value="TKI07247.1"/>
    <property type="molecule type" value="Genomic_DNA"/>
</dbReference>
<dbReference type="InterPro" id="IPR007893">
    <property type="entry name" value="Spore_coat_U/FanG"/>
</dbReference>
<gene>
    <name evidence="3" type="ORF">FCN80_07430</name>
</gene>
<dbReference type="PANTHER" id="PTHR37089">
    <property type="entry name" value="PROTEIN U-RELATED"/>
    <property type="match status" value="1"/>
</dbReference>
<feature type="domain" description="Spore coat protein U/FanG" evidence="2">
    <location>
        <begin position="23"/>
        <end position="163"/>
    </location>
</feature>
<accession>A0ABY2SSQ0</accession>
<organism evidence="3 4">
    <name type="scientific">Martelella alba</name>
    <dbReference type="NCBI Taxonomy" id="2590451"/>
    <lineage>
        <taxon>Bacteria</taxon>
        <taxon>Pseudomonadati</taxon>
        <taxon>Pseudomonadota</taxon>
        <taxon>Alphaproteobacteria</taxon>
        <taxon>Hyphomicrobiales</taxon>
        <taxon>Aurantimonadaceae</taxon>
        <taxon>Martelella</taxon>
    </lineage>
</organism>
<name>A0ABY2SSQ0_9HYPH</name>
<keyword evidence="1" id="KW-0732">Signal</keyword>
<comment type="caution">
    <text evidence="3">The sequence shown here is derived from an EMBL/GenBank/DDBJ whole genome shotgun (WGS) entry which is preliminary data.</text>
</comment>
<dbReference type="SMART" id="SM00972">
    <property type="entry name" value="SCPU"/>
    <property type="match status" value="2"/>
</dbReference>
<protein>
    <submittedName>
        <fullName evidence="3">Spore coat U domain-containing protein</fullName>
    </submittedName>
</protein>
<feature type="signal peptide" evidence="1">
    <location>
        <begin position="1"/>
        <end position="24"/>
    </location>
</feature>
<evidence type="ECO:0000313" key="3">
    <source>
        <dbReference type="EMBL" id="TKI07247.1"/>
    </source>
</evidence>
<dbReference type="RefSeq" id="WP_136989514.1">
    <property type="nucleotide sequence ID" value="NZ_SZPQ01000006.1"/>
</dbReference>